<proteinExistence type="predicted"/>
<reference evidence="1" key="1">
    <citation type="submission" date="2020-08" db="EMBL/GenBank/DDBJ databases">
        <title>Multicomponent nature underlies the extraordinary mechanical properties of spider dragline silk.</title>
        <authorList>
            <person name="Kono N."/>
            <person name="Nakamura H."/>
            <person name="Mori M."/>
            <person name="Yoshida Y."/>
            <person name="Ohtoshi R."/>
            <person name="Malay A.D."/>
            <person name="Moran D.A.P."/>
            <person name="Tomita M."/>
            <person name="Numata K."/>
            <person name="Arakawa K."/>
        </authorList>
    </citation>
    <scope>NUCLEOTIDE SEQUENCE</scope>
</reference>
<keyword evidence="2" id="KW-1185">Reference proteome</keyword>
<feature type="non-terminal residue" evidence="1">
    <location>
        <position position="1"/>
    </location>
</feature>
<organism evidence="1 2">
    <name type="scientific">Trichonephila inaurata madagascariensis</name>
    <dbReference type="NCBI Taxonomy" id="2747483"/>
    <lineage>
        <taxon>Eukaryota</taxon>
        <taxon>Metazoa</taxon>
        <taxon>Ecdysozoa</taxon>
        <taxon>Arthropoda</taxon>
        <taxon>Chelicerata</taxon>
        <taxon>Arachnida</taxon>
        <taxon>Araneae</taxon>
        <taxon>Araneomorphae</taxon>
        <taxon>Entelegynae</taxon>
        <taxon>Araneoidea</taxon>
        <taxon>Nephilidae</taxon>
        <taxon>Trichonephila</taxon>
        <taxon>Trichonephila inaurata</taxon>
    </lineage>
</organism>
<evidence type="ECO:0000313" key="1">
    <source>
        <dbReference type="EMBL" id="GFY38486.1"/>
    </source>
</evidence>
<dbReference type="Proteomes" id="UP000886998">
    <property type="component" value="Unassembled WGS sequence"/>
</dbReference>
<dbReference type="EMBL" id="BMAV01000879">
    <property type="protein sequence ID" value="GFY38486.1"/>
    <property type="molecule type" value="Genomic_DNA"/>
</dbReference>
<dbReference type="AlphaFoldDB" id="A0A8X6WRK8"/>
<gene>
    <name evidence="1" type="ORF">TNIN_474841</name>
</gene>
<evidence type="ECO:0000313" key="2">
    <source>
        <dbReference type="Proteomes" id="UP000886998"/>
    </source>
</evidence>
<comment type="caution">
    <text evidence="1">The sequence shown here is derived from an EMBL/GenBank/DDBJ whole genome shotgun (WGS) entry which is preliminary data.</text>
</comment>
<protein>
    <submittedName>
        <fullName evidence="1">Uncharacterized protein</fullName>
    </submittedName>
</protein>
<name>A0A8X6WRK8_9ARAC</name>
<accession>A0A8X6WRK8</accession>
<sequence>GSGSMQAVATTLPEIPKGVTILALEACRYCSGSQQREWNSCCASNCIAGVEIGSVNRFRMRS</sequence>